<dbReference type="Proteomes" id="UP000663720">
    <property type="component" value="Chromosome"/>
</dbReference>
<name>A0A975BCI4_9BACT</name>
<proteinExistence type="predicted"/>
<organism evidence="1 2">
    <name type="scientific">Desulfonema limicola</name>
    <dbReference type="NCBI Taxonomy" id="45656"/>
    <lineage>
        <taxon>Bacteria</taxon>
        <taxon>Pseudomonadati</taxon>
        <taxon>Thermodesulfobacteriota</taxon>
        <taxon>Desulfobacteria</taxon>
        <taxon>Desulfobacterales</taxon>
        <taxon>Desulfococcaceae</taxon>
        <taxon>Desulfonema</taxon>
    </lineage>
</organism>
<keyword evidence="2" id="KW-1185">Reference proteome</keyword>
<dbReference type="EMBL" id="CP061799">
    <property type="protein sequence ID" value="QTA82758.1"/>
    <property type="molecule type" value="Genomic_DNA"/>
</dbReference>
<sequence length="108" mass="12782">MIRAITTIRQLGQFLEEQKPEILVEGAYASWMLRDCQDIIVCWEYGKIKSCCLYYPTSSEHFEELIEMSKSWNTDFHREWGEIKELAKFRIFQTKQALDCHQELAQAG</sequence>
<accession>A0A975BCI4</accession>
<dbReference type="AlphaFoldDB" id="A0A975BCI4"/>
<evidence type="ECO:0000313" key="1">
    <source>
        <dbReference type="EMBL" id="QTA82758.1"/>
    </source>
</evidence>
<reference evidence="1" key="1">
    <citation type="journal article" date="2021" name="Microb. Physiol.">
        <title>Proteogenomic Insights into the Physiology of Marine, Sulfate-Reducing, Filamentous Desulfonema limicola and Desulfonema magnum.</title>
        <authorList>
            <person name="Schnaars V."/>
            <person name="Wohlbrand L."/>
            <person name="Scheve S."/>
            <person name="Hinrichs C."/>
            <person name="Reinhardt R."/>
            <person name="Rabus R."/>
        </authorList>
    </citation>
    <scope>NUCLEOTIDE SEQUENCE</scope>
    <source>
        <strain evidence="1">5ac10</strain>
    </source>
</reference>
<dbReference type="RefSeq" id="WP_207688646.1">
    <property type="nucleotide sequence ID" value="NZ_CP061799.1"/>
</dbReference>
<evidence type="ECO:0000313" key="2">
    <source>
        <dbReference type="Proteomes" id="UP000663720"/>
    </source>
</evidence>
<protein>
    <submittedName>
        <fullName evidence="1">Uncharacterized protein</fullName>
    </submittedName>
</protein>
<dbReference type="KEGG" id="dli:dnl_51400"/>
<gene>
    <name evidence="1" type="ORF">dnl_51400</name>
</gene>